<accession>A0A9X2YQQ2</accession>
<dbReference type="EMBL" id="JACKSJ010000145">
    <property type="protein sequence ID" value="MCV7171641.1"/>
    <property type="molecule type" value="Genomic_DNA"/>
</dbReference>
<keyword evidence="1" id="KW-0472">Membrane</keyword>
<gene>
    <name evidence="2" type="ORF">H7I41_17130</name>
</gene>
<reference evidence="2" key="2">
    <citation type="journal article" date="2022" name="BMC Genomics">
        <title>Comparative genome analysis of mycobacteria focusing on tRNA and non-coding RNA.</title>
        <authorList>
            <person name="Behra P.R.K."/>
            <person name="Pettersson B.M.F."/>
            <person name="Ramesh M."/>
            <person name="Das S."/>
            <person name="Dasgupta S."/>
            <person name="Kirsebom L.A."/>
        </authorList>
    </citation>
    <scope>NUCLEOTIDE SEQUENCE</scope>
    <source>
        <strain evidence="2">DSM 44615</strain>
    </source>
</reference>
<feature type="transmembrane region" description="Helical" evidence="1">
    <location>
        <begin position="59"/>
        <end position="84"/>
    </location>
</feature>
<dbReference type="Proteomes" id="UP001140293">
    <property type="component" value="Unassembled WGS sequence"/>
</dbReference>
<comment type="caution">
    <text evidence="2">The sequence shown here is derived from an EMBL/GenBank/DDBJ whole genome shotgun (WGS) entry which is preliminary data.</text>
</comment>
<evidence type="ECO:0000313" key="2">
    <source>
        <dbReference type="EMBL" id="MCV7171641.1"/>
    </source>
</evidence>
<dbReference type="AlphaFoldDB" id="A0A9X2YQQ2"/>
<reference evidence="2" key="1">
    <citation type="submission" date="2020-07" db="EMBL/GenBank/DDBJ databases">
        <authorList>
            <person name="Pettersson B.M.F."/>
            <person name="Behra P.R.K."/>
            <person name="Ramesh M."/>
            <person name="Das S."/>
            <person name="Dasgupta S."/>
            <person name="Kirsebom L.A."/>
        </authorList>
    </citation>
    <scope>NUCLEOTIDE SEQUENCE</scope>
    <source>
        <strain evidence="2">DSM 44615</strain>
    </source>
</reference>
<keyword evidence="1" id="KW-1133">Transmembrane helix</keyword>
<evidence type="ECO:0000256" key="1">
    <source>
        <dbReference type="SAM" id="Phobius"/>
    </source>
</evidence>
<sequence>MTTPPPHHRTSIALRLTGGALAALTGAAWLWCVVTALTSRFASIQASMDPDSVAFDPHGFGLIAGTLFAVPLGLLCALTLPLAFPRVRRAGVLRRTVAAFAVLTAALLVAVFSG</sequence>
<organism evidence="2 3">
    <name type="scientific">[Mycobacterium] manitobense</name>
    <dbReference type="NCBI Taxonomy" id="190147"/>
    <lineage>
        <taxon>Bacteria</taxon>
        <taxon>Bacillati</taxon>
        <taxon>Actinomycetota</taxon>
        <taxon>Actinomycetes</taxon>
        <taxon>Mycobacteriales</taxon>
        <taxon>Mycobacteriaceae</taxon>
        <taxon>Mycolicibacterium</taxon>
    </lineage>
</organism>
<dbReference type="RefSeq" id="WP_264013890.1">
    <property type="nucleotide sequence ID" value="NZ_JACKSJ010000145.1"/>
</dbReference>
<keyword evidence="3" id="KW-1185">Reference proteome</keyword>
<name>A0A9X2YQQ2_9MYCO</name>
<feature type="transmembrane region" description="Helical" evidence="1">
    <location>
        <begin position="96"/>
        <end position="113"/>
    </location>
</feature>
<protein>
    <submittedName>
        <fullName evidence="2">Uncharacterized protein</fullName>
    </submittedName>
</protein>
<proteinExistence type="predicted"/>
<keyword evidence="1" id="KW-0812">Transmembrane</keyword>
<feature type="transmembrane region" description="Helical" evidence="1">
    <location>
        <begin position="12"/>
        <end position="39"/>
    </location>
</feature>
<evidence type="ECO:0000313" key="3">
    <source>
        <dbReference type="Proteomes" id="UP001140293"/>
    </source>
</evidence>